<dbReference type="RefSeq" id="XP_049131129.1">
    <property type="nucleotide sequence ID" value="XM_049275172.1"/>
</dbReference>
<feature type="compositionally biased region" description="Polar residues" evidence="1">
    <location>
        <begin position="150"/>
        <end position="159"/>
    </location>
</feature>
<feature type="compositionally biased region" description="Polar residues" evidence="1">
    <location>
        <begin position="132"/>
        <end position="143"/>
    </location>
</feature>
<feature type="compositionally biased region" description="Low complexity" evidence="1">
    <location>
        <begin position="179"/>
        <end position="190"/>
    </location>
</feature>
<keyword evidence="3" id="KW-1185">Reference proteome</keyword>
<feature type="region of interest" description="Disordered" evidence="1">
    <location>
        <begin position="132"/>
        <end position="194"/>
    </location>
</feature>
<evidence type="ECO:0000313" key="3">
    <source>
        <dbReference type="Proteomes" id="UP001055115"/>
    </source>
</evidence>
<reference evidence="2 3" key="1">
    <citation type="submission" date="2022-03" db="EMBL/GenBank/DDBJ databases">
        <title>Genome data of Colletotrichum spp.</title>
        <authorList>
            <person name="Utami Y.D."/>
            <person name="Hiruma K."/>
        </authorList>
    </citation>
    <scope>NUCLEOTIDE SEQUENCE [LARGE SCALE GENOMIC DNA]</scope>
    <source>
        <strain evidence="2 3">MAFF 239500</strain>
    </source>
</reference>
<name>A0AA37UIY0_9PEZI</name>
<organism evidence="2 3">
    <name type="scientific">Colletotrichum spaethianum</name>
    <dbReference type="NCBI Taxonomy" id="700344"/>
    <lineage>
        <taxon>Eukaryota</taxon>
        <taxon>Fungi</taxon>
        <taxon>Dikarya</taxon>
        <taxon>Ascomycota</taxon>
        <taxon>Pezizomycotina</taxon>
        <taxon>Sordariomycetes</taxon>
        <taxon>Hypocreomycetidae</taxon>
        <taxon>Glomerellales</taxon>
        <taxon>Glomerellaceae</taxon>
        <taxon>Colletotrichum</taxon>
        <taxon>Colletotrichum spaethianum species complex</taxon>
    </lineage>
</organism>
<dbReference type="EMBL" id="BQXU01000025">
    <property type="protein sequence ID" value="GKT48779.1"/>
    <property type="molecule type" value="Genomic_DNA"/>
</dbReference>
<gene>
    <name evidence="2" type="ORF">ColSpa_08960</name>
</gene>
<evidence type="ECO:0000313" key="2">
    <source>
        <dbReference type="EMBL" id="GKT48779.1"/>
    </source>
</evidence>
<feature type="compositionally biased region" description="Polar residues" evidence="1">
    <location>
        <begin position="167"/>
        <end position="178"/>
    </location>
</feature>
<comment type="caution">
    <text evidence="2">The sequence shown here is derived from an EMBL/GenBank/DDBJ whole genome shotgun (WGS) entry which is preliminary data.</text>
</comment>
<protein>
    <submittedName>
        <fullName evidence="2">Transcription factor MYB3R-3</fullName>
    </submittedName>
</protein>
<dbReference type="AlphaFoldDB" id="A0AA37UIY0"/>
<dbReference type="Proteomes" id="UP001055115">
    <property type="component" value="Unassembled WGS sequence"/>
</dbReference>
<sequence length="334" mass="35813">MEEASSSSQSPQGSREWTVENNQQRILDKLSSILKDLERTLESIATVWDGQDMQNYPIGQVFGIFRKLLTDFELPPSQKARSGSGTAVLVGHLRTKTTLMVVQCYILCVNIMSTVAEKLWQAVSSLQLALQPAGPSSSMQNGQGHELQSGPFTQPSTSGRDVELETATRSIVSTGLGPSSSDSSNNGSSSVDEDFQIGESAPQLDPLAHALSSACATLRTGVRLLREIELVIGLPQEHGVAAKGLPIGGLPYDTKARCASGHAAGSPGPSMYIDLSCVARLVVVLWDEQGAATRFGSNPAGHGVGSEKTLTLLRRCYVDIVRLYKHHLSYYEIG</sequence>
<evidence type="ECO:0000256" key="1">
    <source>
        <dbReference type="SAM" id="MobiDB-lite"/>
    </source>
</evidence>
<accession>A0AA37UIY0</accession>
<proteinExistence type="predicted"/>
<dbReference type="GeneID" id="73329762"/>